<dbReference type="PANTHER" id="PTHR12592">
    <property type="entry name" value="ATP-DEPENDENT (S)-NAD(P)H-HYDRATE DEHYDRATASE FAMILY MEMBER"/>
    <property type="match status" value="1"/>
</dbReference>
<dbReference type="EMBL" id="MFZV01000004">
    <property type="protein sequence ID" value="OGK31518.1"/>
    <property type="molecule type" value="Genomic_DNA"/>
</dbReference>
<evidence type="ECO:0000256" key="5">
    <source>
        <dbReference type="ARBA" id="ARBA00023239"/>
    </source>
</evidence>
<evidence type="ECO:0000256" key="1">
    <source>
        <dbReference type="ARBA" id="ARBA00022741"/>
    </source>
</evidence>
<dbReference type="InterPro" id="IPR029056">
    <property type="entry name" value="Ribokinase-like"/>
</dbReference>
<keyword evidence="3 6" id="KW-0521">NADP</keyword>
<evidence type="ECO:0000259" key="7">
    <source>
        <dbReference type="PROSITE" id="PS51383"/>
    </source>
</evidence>
<dbReference type="PANTHER" id="PTHR12592:SF0">
    <property type="entry name" value="ATP-DEPENDENT (S)-NAD(P)H-HYDRATE DEHYDRATASE"/>
    <property type="match status" value="1"/>
</dbReference>
<gene>
    <name evidence="6" type="primary">nnrD</name>
    <name evidence="8" type="ORF">A3F29_04210</name>
</gene>
<protein>
    <recommendedName>
        <fullName evidence="6">ADP-dependent (S)-NAD(P)H-hydrate dehydratase</fullName>
        <ecNumber evidence="6">4.2.1.136</ecNumber>
    </recommendedName>
    <alternativeName>
        <fullName evidence="6">ADP-dependent NAD(P)HX dehydratase</fullName>
    </alternativeName>
</protein>
<comment type="similarity">
    <text evidence="6">Belongs to the NnrD/CARKD family.</text>
</comment>
<comment type="subunit">
    <text evidence="6">Homotetramer.</text>
</comment>
<comment type="catalytic activity">
    <reaction evidence="6">
        <text>(6S)-NADPHX + ADP = AMP + phosphate + NADPH + H(+)</text>
        <dbReference type="Rhea" id="RHEA:32235"/>
        <dbReference type="ChEBI" id="CHEBI:15378"/>
        <dbReference type="ChEBI" id="CHEBI:43474"/>
        <dbReference type="ChEBI" id="CHEBI:57783"/>
        <dbReference type="ChEBI" id="CHEBI:64076"/>
        <dbReference type="ChEBI" id="CHEBI:456215"/>
        <dbReference type="ChEBI" id="CHEBI:456216"/>
        <dbReference type="EC" id="4.2.1.136"/>
    </reaction>
</comment>
<keyword evidence="1 6" id="KW-0547">Nucleotide-binding</keyword>
<dbReference type="SUPFAM" id="SSF53613">
    <property type="entry name" value="Ribokinase-like"/>
    <property type="match status" value="1"/>
</dbReference>
<accession>A0A1F7HJW7</accession>
<evidence type="ECO:0000256" key="3">
    <source>
        <dbReference type="ARBA" id="ARBA00022857"/>
    </source>
</evidence>
<dbReference type="InterPro" id="IPR000631">
    <property type="entry name" value="CARKD"/>
</dbReference>
<sequence>MLISTKEPADIEKFIKELYIPKKDAHKGDNGKILIIGGSKLFHSASIWAAEMASHIVDMVHYSSTKENNEILISVKKKFINGIVIERIDIPKYIEEDDAILIGPGMVRGEKKDIEKNIKFNDLISIDDDAHFSRCLINYLIRHYPKKRFVFDAGALQMMDKEWLLKLKIKPIVTPHEIEFKRLFGIDIKDEEEDKKIKIVIETAKKYNCIILFKGIKDIVSDGNNYYQVEGGNSGLAKGGSGDVLASLCCSFFSKNNALLSAVLSSFLIKKTADNLFLSQGYWYNVTNLIEAAPKTLKNLI</sequence>
<dbReference type="AlphaFoldDB" id="A0A1F7HJW7"/>
<feature type="domain" description="YjeF C-terminal" evidence="7">
    <location>
        <begin position="10"/>
        <end position="300"/>
    </location>
</feature>
<dbReference type="EC" id="4.2.1.136" evidence="6"/>
<keyword evidence="2 6" id="KW-0067">ATP-binding</keyword>
<reference evidence="8 9" key="1">
    <citation type="journal article" date="2016" name="Nat. Commun.">
        <title>Thousands of microbial genomes shed light on interconnected biogeochemical processes in an aquifer system.</title>
        <authorList>
            <person name="Anantharaman K."/>
            <person name="Brown C.T."/>
            <person name="Hug L.A."/>
            <person name="Sharon I."/>
            <person name="Castelle C.J."/>
            <person name="Probst A.J."/>
            <person name="Thomas B.C."/>
            <person name="Singh A."/>
            <person name="Wilkins M.J."/>
            <person name="Karaoz U."/>
            <person name="Brodie E.L."/>
            <person name="Williams K.H."/>
            <person name="Hubbard S.S."/>
            <person name="Banfield J.F."/>
        </authorList>
    </citation>
    <scope>NUCLEOTIDE SEQUENCE [LARGE SCALE GENOMIC DNA]</scope>
</reference>
<evidence type="ECO:0000256" key="6">
    <source>
        <dbReference type="HAMAP-Rule" id="MF_01965"/>
    </source>
</evidence>
<evidence type="ECO:0000313" key="8">
    <source>
        <dbReference type="EMBL" id="OGK31518.1"/>
    </source>
</evidence>
<evidence type="ECO:0000313" key="9">
    <source>
        <dbReference type="Proteomes" id="UP000177199"/>
    </source>
</evidence>
<dbReference type="GO" id="GO:0110051">
    <property type="term" value="P:metabolite repair"/>
    <property type="evidence" value="ECO:0007669"/>
    <property type="project" value="TreeGrafter"/>
</dbReference>
<keyword evidence="4 6" id="KW-0520">NAD</keyword>
<comment type="caution">
    <text evidence="6">Lacks conserved residue(s) required for the propagation of feature annotation.</text>
</comment>
<organism evidence="8 9">
    <name type="scientific">Candidatus Roizmanbacteria bacterium RIFCSPHIGHO2_12_FULL_33_9</name>
    <dbReference type="NCBI Taxonomy" id="1802045"/>
    <lineage>
        <taxon>Bacteria</taxon>
        <taxon>Candidatus Roizmaniibacteriota</taxon>
    </lineage>
</organism>
<feature type="binding site" evidence="6">
    <location>
        <position position="105"/>
    </location>
    <ligand>
        <name>(6S)-NADPHX</name>
        <dbReference type="ChEBI" id="CHEBI:64076"/>
    </ligand>
</feature>
<feature type="binding site" evidence="6">
    <location>
        <position position="243"/>
    </location>
    <ligand>
        <name>(6S)-NADPHX</name>
        <dbReference type="ChEBI" id="CHEBI:64076"/>
    </ligand>
</feature>
<comment type="catalytic activity">
    <reaction evidence="6">
        <text>(6S)-NADHX + ADP = AMP + phosphate + NADH + H(+)</text>
        <dbReference type="Rhea" id="RHEA:32223"/>
        <dbReference type="ChEBI" id="CHEBI:15378"/>
        <dbReference type="ChEBI" id="CHEBI:43474"/>
        <dbReference type="ChEBI" id="CHEBI:57945"/>
        <dbReference type="ChEBI" id="CHEBI:64074"/>
        <dbReference type="ChEBI" id="CHEBI:456215"/>
        <dbReference type="ChEBI" id="CHEBI:456216"/>
        <dbReference type="EC" id="4.2.1.136"/>
    </reaction>
</comment>
<keyword evidence="5 6" id="KW-0456">Lyase</keyword>
<dbReference type="Gene3D" id="3.40.1190.20">
    <property type="match status" value="1"/>
</dbReference>
<dbReference type="CDD" id="cd01171">
    <property type="entry name" value="YXKO-related"/>
    <property type="match status" value="1"/>
</dbReference>
<comment type="cofactor">
    <cofactor evidence="6">
        <name>Mg(2+)</name>
        <dbReference type="ChEBI" id="CHEBI:18420"/>
    </cofactor>
</comment>
<dbReference type="Proteomes" id="UP000177199">
    <property type="component" value="Unassembled WGS sequence"/>
</dbReference>
<dbReference type="HAMAP" id="MF_01965">
    <property type="entry name" value="NADHX_dehydratase"/>
    <property type="match status" value="1"/>
</dbReference>
<feature type="binding site" evidence="6">
    <location>
        <position position="242"/>
    </location>
    <ligand>
        <name>AMP</name>
        <dbReference type="ChEBI" id="CHEBI:456215"/>
    </ligand>
</feature>
<evidence type="ECO:0000256" key="4">
    <source>
        <dbReference type="ARBA" id="ARBA00023027"/>
    </source>
</evidence>
<dbReference type="PROSITE" id="PS51383">
    <property type="entry name" value="YJEF_C_3"/>
    <property type="match status" value="1"/>
</dbReference>
<dbReference type="GO" id="GO:0046496">
    <property type="term" value="P:nicotinamide nucleotide metabolic process"/>
    <property type="evidence" value="ECO:0007669"/>
    <property type="project" value="UniProtKB-UniRule"/>
</dbReference>
<comment type="function">
    <text evidence="6">Catalyzes the dehydration of the S-form of NAD(P)HX at the expense of ADP, which is converted to AMP. Together with NAD(P)HX epimerase, which catalyzes the epimerization of the S- and R-forms, the enzyme allows the repair of both epimers of NAD(P)HX, a damaged form of NAD(P)H that is a result of enzymatic or heat-dependent hydration.</text>
</comment>
<proteinExistence type="inferred from homology"/>
<name>A0A1F7HJW7_9BACT</name>
<dbReference type="GO" id="GO:0052855">
    <property type="term" value="F:ADP-dependent NAD(P)H-hydrate dehydratase activity"/>
    <property type="evidence" value="ECO:0007669"/>
    <property type="project" value="UniProtKB-UniRule"/>
</dbReference>
<feature type="binding site" evidence="6">
    <location>
        <position position="45"/>
    </location>
    <ligand>
        <name>(6S)-NADPHX</name>
        <dbReference type="ChEBI" id="CHEBI:64076"/>
    </ligand>
</feature>
<dbReference type="Pfam" id="PF01256">
    <property type="entry name" value="Carb_kinase"/>
    <property type="match status" value="1"/>
</dbReference>
<evidence type="ECO:0000256" key="2">
    <source>
        <dbReference type="ARBA" id="ARBA00022840"/>
    </source>
</evidence>
<feature type="binding site" evidence="6">
    <location>
        <position position="176"/>
    </location>
    <ligand>
        <name>(6S)-NADPHX</name>
        <dbReference type="ChEBI" id="CHEBI:64076"/>
    </ligand>
</feature>
<comment type="caution">
    <text evidence="8">The sequence shown here is derived from an EMBL/GenBank/DDBJ whole genome shotgun (WGS) entry which is preliminary data.</text>
</comment>
<dbReference type="GO" id="GO:0005524">
    <property type="term" value="F:ATP binding"/>
    <property type="evidence" value="ECO:0007669"/>
    <property type="project" value="UniProtKB-KW"/>
</dbReference>